<proteinExistence type="predicted"/>
<dbReference type="Proteomes" id="UP000199597">
    <property type="component" value="Chromosome I"/>
</dbReference>
<organism evidence="2 3">
    <name type="scientific">Brevibacterium siliguriense</name>
    <dbReference type="NCBI Taxonomy" id="1136497"/>
    <lineage>
        <taxon>Bacteria</taxon>
        <taxon>Bacillati</taxon>
        <taxon>Actinomycetota</taxon>
        <taxon>Actinomycetes</taxon>
        <taxon>Micrococcales</taxon>
        <taxon>Brevibacteriaceae</taxon>
        <taxon>Brevibacterium</taxon>
    </lineage>
</organism>
<protein>
    <submittedName>
        <fullName evidence="2">Phospholipase_D-nuclease N-terminal</fullName>
    </submittedName>
</protein>
<sequence length="43" mass="4856">MSENPLLPVAYDVMWSGVVLLLPVVGPICWFVIKSQSTHRQLM</sequence>
<gene>
    <name evidence="2" type="ORF">SAMN04489752_3150</name>
</gene>
<keyword evidence="1" id="KW-1133">Transmembrane helix</keyword>
<dbReference type="AlphaFoldDB" id="A0A1H1X213"/>
<name>A0A1H1X213_9MICO</name>
<evidence type="ECO:0000313" key="2">
    <source>
        <dbReference type="EMBL" id="SDT02676.1"/>
    </source>
</evidence>
<evidence type="ECO:0000313" key="3">
    <source>
        <dbReference type="Proteomes" id="UP000199597"/>
    </source>
</evidence>
<dbReference type="EMBL" id="LT629766">
    <property type="protein sequence ID" value="SDT02676.1"/>
    <property type="molecule type" value="Genomic_DNA"/>
</dbReference>
<keyword evidence="3" id="KW-1185">Reference proteome</keyword>
<evidence type="ECO:0000256" key="1">
    <source>
        <dbReference type="SAM" id="Phobius"/>
    </source>
</evidence>
<feature type="transmembrane region" description="Helical" evidence="1">
    <location>
        <begin position="13"/>
        <end position="33"/>
    </location>
</feature>
<keyword evidence="1" id="KW-0472">Membrane</keyword>
<keyword evidence="1" id="KW-0812">Transmembrane</keyword>
<accession>A0A1H1X213</accession>
<dbReference type="RefSeq" id="WP_157689163.1">
    <property type="nucleotide sequence ID" value="NZ_LT629766.1"/>
</dbReference>
<reference evidence="3" key="1">
    <citation type="submission" date="2016-10" db="EMBL/GenBank/DDBJ databases">
        <authorList>
            <person name="Varghese N."/>
            <person name="Submissions S."/>
        </authorList>
    </citation>
    <scope>NUCLEOTIDE SEQUENCE [LARGE SCALE GENOMIC DNA]</scope>
    <source>
        <strain evidence="3">DSM 23676</strain>
    </source>
</reference>